<evidence type="ECO:0000313" key="4">
    <source>
        <dbReference type="Proteomes" id="UP000273643"/>
    </source>
</evidence>
<sequence length="397" mass="44018">MQTANREPSDGSVESDLPAVRVGVVGLGNIARQHIQNIVDGEVQGCEIGAICSRSGSELSDELGVQHFSDYRALCDSGLVDALIIASPTMQHFPMAKYALERKLHVMLEKPIGLSSFEGETLLQYADENTVFALMLNQRTDPTFSKMKEIVESGVLGPIRRTHWTMTNWFRPEIYFEVSDWRATWKGEGGGVLLNQCIHNLDVFQWICGLPNEIHGFCEFGKYHQVEVEDEVTAYLRYPNGATGLFVGSTGEAPGVNRFDVIGDRGSLHFDSGQLTLVRNQQSTSEFNRQTDDMFGMPESRAEVVSTGGKVNQHALIMTNFVDAIRHGAELITPAEQGLASLDMANAMLLSTWQNRPIPLPLDRKVYQSALDGKIATSSLRQKSDRKARVDMSASYR</sequence>
<reference evidence="3 4" key="1">
    <citation type="submission" date="2018-11" db="EMBL/GenBank/DDBJ databases">
        <title>Genomic Encyclopedia of Type Strains, Phase IV (KMG-IV): sequencing the most valuable type-strain genomes for metagenomic binning, comparative biology and taxonomic classification.</title>
        <authorList>
            <person name="Goeker M."/>
        </authorList>
    </citation>
    <scope>NUCLEOTIDE SEQUENCE [LARGE SCALE GENOMIC DNA]</scope>
    <source>
        <strain evidence="3 4">DSM 16974</strain>
    </source>
</reference>
<dbReference type="InterPro" id="IPR000683">
    <property type="entry name" value="Gfo/Idh/MocA-like_OxRdtase_N"/>
</dbReference>
<dbReference type="GO" id="GO:0000166">
    <property type="term" value="F:nucleotide binding"/>
    <property type="evidence" value="ECO:0007669"/>
    <property type="project" value="InterPro"/>
</dbReference>
<dbReference type="InterPro" id="IPR036291">
    <property type="entry name" value="NAD(P)-bd_dom_sf"/>
</dbReference>
<feature type="domain" description="GFO/IDH/MocA-like oxidoreductase" evidence="2">
    <location>
        <begin position="144"/>
        <end position="268"/>
    </location>
</feature>
<dbReference type="SUPFAM" id="SSF55347">
    <property type="entry name" value="Glyceraldehyde-3-phosphate dehydrogenase-like, C-terminal domain"/>
    <property type="match status" value="1"/>
</dbReference>
<name>A0A3N1NT67_9GAMM</name>
<dbReference type="InterPro" id="IPR052515">
    <property type="entry name" value="Gfo/Idh/MocA_Oxidoreductase"/>
</dbReference>
<evidence type="ECO:0000259" key="2">
    <source>
        <dbReference type="Pfam" id="PF22725"/>
    </source>
</evidence>
<evidence type="ECO:0000259" key="1">
    <source>
        <dbReference type="Pfam" id="PF01408"/>
    </source>
</evidence>
<dbReference type="PANTHER" id="PTHR43249:SF1">
    <property type="entry name" value="D-GLUCOSIDE 3-DEHYDROGENASE"/>
    <property type="match status" value="1"/>
</dbReference>
<evidence type="ECO:0000313" key="3">
    <source>
        <dbReference type="EMBL" id="ROQ18631.1"/>
    </source>
</evidence>
<dbReference type="Proteomes" id="UP000273643">
    <property type="component" value="Unassembled WGS sequence"/>
</dbReference>
<dbReference type="Pfam" id="PF01408">
    <property type="entry name" value="GFO_IDH_MocA"/>
    <property type="match status" value="1"/>
</dbReference>
<dbReference type="RefSeq" id="WP_123639223.1">
    <property type="nucleotide sequence ID" value="NZ_RJUK01000002.1"/>
</dbReference>
<dbReference type="PANTHER" id="PTHR43249">
    <property type="entry name" value="UDP-N-ACETYL-2-AMINO-2-DEOXY-D-GLUCURONATE OXIDASE"/>
    <property type="match status" value="1"/>
</dbReference>
<organism evidence="3 4">
    <name type="scientific">Marinimicrobium koreense</name>
    <dbReference type="NCBI Taxonomy" id="306545"/>
    <lineage>
        <taxon>Bacteria</taxon>
        <taxon>Pseudomonadati</taxon>
        <taxon>Pseudomonadota</taxon>
        <taxon>Gammaproteobacteria</taxon>
        <taxon>Cellvibrionales</taxon>
        <taxon>Cellvibrionaceae</taxon>
        <taxon>Marinimicrobium</taxon>
    </lineage>
</organism>
<dbReference type="Pfam" id="PF22725">
    <property type="entry name" value="GFO_IDH_MocA_C3"/>
    <property type="match status" value="1"/>
</dbReference>
<dbReference type="OrthoDB" id="9781031at2"/>
<dbReference type="EMBL" id="RJUK01000002">
    <property type="protein sequence ID" value="ROQ18631.1"/>
    <property type="molecule type" value="Genomic_DNA"/>
</dbReference>
<proteinExistence type="predicted"/>
<protein>
    <submittedName>
        <fullName evidence="3">Putative dehydrogenase</fullName>
    </submittedName>
</protein>
<dbReference type="Gene3D" id="3.30.360.10">
    <property type="entry name" value="Dihydrodipicolinate Reductase, domain 2"/>
    <property type="match status" value="1"/>
</dbReference>
<gene>
    <name evidence="3" type="ORF">EDC38_2859</name>
</gene>
<dbReference type="Gene3D" id="3.40.50.720">
    <property type="entry name" value="NAD(P)-binding Rossmann-like Domain"/>
    <property type="match status" value="1"/>
</dbReference>
<dbReference type="SUPFAM" id="SSF51735">
    <property type="entry name" value="NAD(P)-binding Rossmann-fold domains"/>
    <property type="match status" value="1"/>
</dbReference>
<keyword evidence="4" id="KW-1185">Reference proteome</keyword>
<feature type="domain" description="Gfo/Idh/MocA-like oxidoreductase N-terminal" evidence="1">
    <location>
        <begin position="20"/>
        <end position="132"/>
    </location>
</feature>
<accession>A0A3N1NT67</accession>
<dbReference type="InterPro" id="IPR055170">
    <property type="entry name" value="GFO_IDH_MocA-like_dom"/>
</dbReference>
<comment type="caution">
    <text evidence="3">The sequence shown here is derived from an EMBL/GenBank/DDBJ whole genome shotgun (WGS) entry which is preliminary data.</text>
</comment>
<dbReference type="AlphaFoldDB" id="A0A3N1NT67"/>